<accession>A0A644UMX6</accession>
<dbReference type="PANTHER" id="PTHR18964:SF149">
    <property type="entry name" value="BIFUNCTIONAL UDP-N-ACETYLGLUCOSAMINE 2-EPIMERASE_N-ACETYLMANNOSAMINE KINASE"/>
    <property type="match status" value="1"/>
</dbReference>
<dbReference type="Pfam" id="PF00480">
    <property type="entry name" value="ROK"/>
    <property type="match status" value="1"/>
</dbReference>
<dbReference type="AlphaFoldDB" id="A0A644UMX6"/>
<keyword evidence="1" id="KW-0808">Transferase</keyword>
<gene>
    <name evidence="1" type="primary">glkA_1</name>
    <name evidence="1" type="ORF">SDC9_26157</name>
</gene>
<name>A0A644UMX6_9ZZZZ</name>
<evidence type="ECO:0000313" key="1">
    <source>
        <dbReference type="EMBL" id="MPL80259.1"/>
    </source>
</evidence>
<protein>
    <submittedName>
        <fullName evidence="1">Glucokinase</fullName>
        <ecNumber evidence="1">2.7.1.2</ecNumber>
    </submittedName>
</protein>
<dbReference type="Gene3D" id="3.30.420.40">
    <property type="match status" value="2"/>
</dbReference>
<dbReference type="SUPFAM" id="SSF53067">
    <property type="entry name" value="Actin-like ATPase domain"/>
    <property type="match status" value="1"/>
</dbReference>
<keyword evidence="1" id="KW-0418">Kinase</keyword>
<sequence length="305" mass="31719">MENYIGIDIGGTGIKGIILTAENKRLAKACVPSCSQAGSEKVCEQIFTLIDSLLLHSNLSSNDITRIGMGIPGHWDKEKRVLSHCSNLPLSNIPFVEKIEKKYGIEVITANDANAATLGEYILGAGRGTTNMLFVTVSTGIGAGAIINGKLFSGSSGNALELGHITIEQNGLPCSCGNRGCAELYASGAAIAKAAEYMYFTLGDDITAEKVFQAAAAGNSKACFIIRDAMESLGACLSVAAQLFDPELIVVGGGLTKAGPQVIDAIKIGIKTRCAKPIAEHLSIEPAQLGEDAGVYGAALLAKNK</sequence>
<organism evidence="1">
    <name type="scientific">bioreactor metagenome</name>
    <dbReference type="NCBI Taxonomy" id="1076179"/>
    <lineage>
        <taxon>unclassified sequences</taxon>
        <taxon>metagenomes</taxon>
        <taxon>ecological metagenomes</taxon>
    </lineage>
</organism>
<dbReference type="EC" id="2.7.1.2" evidence="1"/>
<dbReference type="InterPro" id="IPR043129">
    <property type="entry name" value="ATPase_NBD"/>
</dbReference>
<reference evidence="1" key="1">
    <citation type="submission" date="2019-08" db="EMBL/GenBank/DDBJ databases">
        <authorList>
            <person name="Kucharzyk K."/>
            <person name="Murdoch R.W."/>
            <person name="Higgins S."/>
            <person name="Loffler F."/>
        </authorList>
    </citation>
    <scope>NUCLEOTIDE SEQUENCE</scope>
</reference>
<dbReference type="InterPro" id="IPR000600">
    <property type="entry name" value="ROK"/>
</dbReference>
<dbReference type="GO" id="GO:0004340">
    <property type="term" value="F:glucokinase activity"/>
    <property type="evidence" value="ECO:0007669"/>
    <property type="project" value="UniProtKB-EC"/>
</dbReference>
<dbReference type="EMBL" id="VSSQ01000135">
    <property type="protein sequence ID" value="MPL80259.1"/>
    <property type="molecule type" value="Genomic_DNA"/>
</dbReference>
<comment type="caution">
    <text evidence="1">The sequence shown here is derived from an EMBL/GenBank/DDBJ whole genome shotgun (WGS) entry which is preliminary data.</text>
</comment>
<dbReference type="PANTHER" id="PTHR18964">
    <property type="entry name" value="ROK (REPRESSOR, ORF, KINASE) FAMILY"/>
    <property type="match status" value="1"/>
</dbReference>
<proteinExistence type="predicted"/>